<comment type="caution">
    <text evidence="2">The sequence shown here is derived from an EMBL/GenBank/DDBJ whole genome shotgun (WGS) entry which is preliminary data.</text>
</comment>
<evidence type="ECO:0000313" key="2">
    <source>
        <dbReference type="EMBL" id="KAH7053186.1"/>
    </source>
</evidence>
<evidence type="ECO:0000313" key="3">
    <source>
        <dbReference type="Proteomes" id="UP000774617"/>
    </source>
</evidence>
<gene>
    <name evidence="2" type="ORF">B0J12DRAFT_698397</name>
</gene>
<accession>A0ABQ8GE18</accession>
<feature type="region of interest" description="Disordered" evidence="1">
    <location>
        <begin position="154"/>
        <end position="174"/>
    </location>
</feature>
<name>A0ABQ8GE18_9PEZI</name>
<protein>
    <submittedName>
        <fullName evidence="2">Uncharacterized protein</fullName>
    </submittedName>
</protein>
<sequence length="239" mass="26395">MARTGPRSADTRANQFVLPHGAKSTRPLDGRSREFVKHDTHNGPHLTGDQYASYPRKRKNVSCLREQPAAQKGGRFPQKTVNRRPQPLQRRDDHASYSQSTSPSSRFQAFEQWARHDAGVCHYGVSPNLDFSIRPQLAACVGSHEHNADWRKSRRVADRHPNQASPFLGTSSSSSSMPVIVTAKRLPGGLGRLDHIGSVTVSTAFRPVGPRPAASMRTGDLLAGQRHLIIGRRDSQSHC</sequence>
<reference evidence="2 3" key="1">
    <citation type="journal article" date="2021" name="Nat. Commun.">
        <title>Genetic determinants of endophytism in the Arabidopsis root mycobiome.</title>
        <authorList>
            <person name="Mesny F."/>
            <person name="Miyauchi S."/>
            <person name="Thiergart T."/>
            <person name="Pickel B."/>
            <person name="Atanasova L."/>
            <person name="Karlsson M."/>
            <person name="Huettel B."/>
            <person name="Barry K.W."/>
            <person name="Haridas S."/>
            <person name="Chen C."/>
            <person name="Bauer D."/>
            <person name="Andreopoulos W."/>
            <person name="Pangilinan J."/>
            <person name="LaButti K."/>
            <person name="Riley R."/>
            <person name="Lipzen A."/>
            <person name="Clum A."/>
            <person name="Drula E."/>
            <person name="Henrissat B."/>
            <person name="Kohler A."/>
            <person name="Grigoriev I.V."/>
            <person name="Martin F.M."/>
            <person name="Hacquard S."/>
        </authorList>
    </citation>
    <scope>NUCLEOTIDE SEQUENCE [LARGE SCALE GENOMIC DNA]</scope>
    <source>
        <strain evidence="2 3">MPI-SDFR-AT-0080</strain>
    </source>
</reference>
<keyword evidence="3" id="KW-1185">Reference proteome</keyword>
<proteinExistence type="predicted"/>
<feature type="region of interest" description="Disordered" evidence="1">
    <location>
        <begin position="1"/>
        <end position="105"/>
    </location>
</feature>
<feature type="compositionally biased region" description="Polar residues" evidence="1">
    <location>
        <begin position="96"/>
        <end position="105"/>
    </location>
</feature>
<dbReference type="Proteomes" id="UP000774617">
    <property type="component" value="Unassembled WGS sequence"/>
</dbReference>
<feature type="compositionally biased region" description="Basic and acidic residues" evidence="1">
    <location>
        <begin position="26"/>
        <end position="42"/>
    </location>
</feature>
<organism evidence="2 3">
    <name type="scientific">Macrophomina phaseolina</name>
    <dbReference type="NCBI Taxonomy" id="35725"/>
    <lineage>
        <taxon>Eukaryota</taxon>
        <taxon>Fungi</taxon>
        <taxon>Dikarya</taxon>
        <taxon>Ascomycota</taxon>
        <taxon>Pezizomycotina</taxon>
        <taxon>Dothideomycetes</taxon>
        <taxon>Dothideomycetes incertae sedis</taxon>
        <taxon>Botryosphaeriales</taxon>
        <taxon>Botryosphaeriaceae</taxon>
        <taxon>Macrophomina</taxon>
    </lineage>
</organism>
<dbReference type="EMBL" id="JAGTJR010000010">
    <property type="protein sequence ID" value="KAH7053186.1"/>
    <property type="molecule type" value="Genomic_DNA"/>
</dbReference>
<evidence type="ECO:0000256" key="1">
    <source>
        <dbReference type="SAM" id="MobiDB-lite"/>
    </source>
</evidence>